<accession>A0A3B0SB99</accession>
<dbReference type="SUPFAM" id="SSF48452">
    <property type="entry name" value="TPR-like"/>
    <property type="match status" value="3"/>
</dbReference>
<dbReference type="Pfam" id="PF13181">
    <property type="entry name" value="TPR_8"/>
    <property type="match status" value="1"/>
</dbReference>
<name>A0A3B0SB99_9ZZZZ</name>
<dbReference type="AlphaFoldDB" id="A0A3B0SB99"/>
<dbReference type="Pfam" id="PF13432">
    <property type="entry name" value="TPR_16"/>
    <property type="match status" value="1"/>
</dbReference>
<dbReference type="Gene3D" id="1.25.40.10">
    <property type="entry name" value="Tetratricopeptide repeat domain"/>
    <property type="match status" value="2"/>
</dbReference>
<proteinExistence type="predicted"/>
<dbReference type="InterPro" id="IPR019734">
    <property type="entry name" value="TPR_rpt"/>
</dbReference>
<dbReference type="EMBL" id="UOEJ01000149">
    <property type="protein sequence ID" value="VAW01550.1"/>
    <property type="molecule type" value="Genomic_DNA"/>
</dbReference>
<evidence type="ECO:0000313" key="1">
    <source>
        <dbReference type="EMBL" id="VAW01550.1"/>
    </source>
</evidence>
<organism evidence="1">
    <name type="scientific">hydrothermal vent metagenome</name>
    <dbReference type="NCBI Taxonomy" id="652676"/>
    <lineage>
        <taxon>unclassified sequences</taxon>
        <taxon>metagenomes</taxon>
        <taxon>ecological metagenomes</taxon>
    </lineage>
</organism>
<protein>
    <submittedName>
        <fullName evidence="1">TPR domain protein</fullName>
    </submittedName>
</protein>
<gene>
    <name evidence="1" type="ORF">MNBD_ALPHA01-1581</name>
</gene>
<dbReference type="PANTHER" id="PTHR12558">
    <property type="entry name" value="CELL DIVISION CYCLE 16,23,27"/>
    <property type="match status" value="1"/>
</dbReference>
<dbReference type="SMART" id="SM00028">
    <property type="entry name" value="TPR"/>
    <property type="match status" value="6"/>
</dbReference>
<dbReference type="PANTHER" id="PTHR12558:SF13">
    <property type="entry name" value="CELL DIVISION CYCLE PROTEIN 27 HOMOLOG"/>
    <property type="match status" value="1"/>
</dbReference>
<dbReference type="PROSITE" id="PS50005">
    <property type="entry name" value="TPR"/>
    <property type="match status" value="2"/>
</dbReference>
<sequence>MKNNIRTLQRAAAFLLIYAAFLLTSAAAVFASNGAKEIKQIPDQPYGEYLAGLHAAIHNDLSAAAEFHEKALALDPENQMILRKSFTIFIGAGKYEAAQKTARKLTELNISDSMVQMFLFLEQVKAGSYDAALFNLDNIGDAGVYGLFKPLFKTWVLLAQGNEVQAENNLQKLLAEKGFRNFKKFHAGLFYDFIGKTQLAEKMYSQSLVVSDALSLRTVEAYGILLRRLGRDGDARQLYQNYLEKAPANTILQRALDDLENSVAARSYITSEKDGIAEIFYTAAVFLMQDDFRLPARTYLRFAEYMEDDFYIADFLLGQIFEADKYYEGAMESFGRIPVGHPLHFSAKLQMAWVLEKMGKLDEAIAAMEQLSRHFPEEKEIFGALGDINRMHSRFKEAGVAYTKYIDAITTPKEQHWSIFYTRGIVYEQAKKWPLAEKDFLKALELRPDQPQVLNYLAYSWVDMGINIKKARIMLERAVELRPYDGYIIDSLGWALYRMGDMPKAVEYLEKAVLLQTDDWAINDHLGDAYWAVGRKYEAKFQWRHALSLKPDEDIIIKIKNKIRDGKK</sequence>
<reference evidence="1" key="1">
    <citation type="submission" date="2018-06" db="EMBL/GenBank/DDBJ databases">
        <authorList>
            <person name="Zhirakovskaya E."/>
        </authorList>
    </citation>
    <scope>NUCLEOTIDE SEQUENCE</scope>
</reference>
<dbReference type="InterPro" id="IPR011990">
    <property type="entry name" value="TPR-like_helical_dom_sf"/>
</dbReference>